<dbReference type="Gene3D" id="3.40.50.2300">
    <property type="match status" value="1"/>
</dbReference>
<proteinExistence type="predicted"/>
<evidence type="ECO:0000259" key="2">
    <source>
        <dbReference type="PROSITE" id="PS50110"/>
    </source>
</evidence>
<dbReference type="CDD" id="cd17546">
    <property type="entry name" value="REC_hyHK_CKI1_RcsC-like"/>
    <property type="match status" value="1"/>
</dbReference>
<accession>A0A246FQR7</accession>
<dbReference type="SMART" id="SM00448">
    <property type="entry name" value="REC"/>
    <property type="match status" value="1"/>
</dbReference>
<reference evidence="3 4" key="1">
    <citation type="submission" date="2017-06" db="EMBL/GenBank/DDBJ databases">
        <title>Hymenobacter amundsenii sp. nov. isolated from regoliths in Antarctica.</title>
        <authorList>
            <person name="Sedlacek I."/>
            <person name="Kralova S."/>
            <person name="Pantucek R."/>
            <person name="Svec P."/>
            <person name="Holochova P."/>
            <person name="Stankova E."/>
            <person name="Vrbovska V."/>
            <person name="Busse H.-J."/>
        </authorList>
    </citation>
    <scope>NUCLEOTIDE SEQUENCE [LARGE SCALE GENOMIC DNA]</scope>
    <source>
        <strain evidence="3 4">CCM 8682</strain>
    </source>
</reference>
<dbReference type="InterPro" id="IPR052893">
    <property type="entry name" value="TCS_response_regulator"/>
</dbReference>
<dbReference type="Pfam" id="PF00072">
    <property type="entry name" value="Response_reg"/>
    <property type="match status" value="1"/>
</dbReference>
<sequence length="139" mass="15324">MPQLSSVLLVDDDTTTNFLNQMLIKRLGVVEHLHIAENGAEALQTLQQACEPVSATCPDLILLDMKMPVMNGIEFLEAYARLPRPWQQGIVIVMLTTSLLPSDLERVQQLPVAGILNKPLTKEKLQALVDEHFGATPLG</sequence>
<dbReference type="RefSeq" id="WP_088462694.1">
    <property type="nucleotide sequence ID" value="NZ_NIRR01000001.1"/>
</dbReference>
<dbReference type="EMBL" id="NIRR01000001">
    <property type="protein sequence ID" value="OWP65083.1"/>
    <property type="molecule type" value="Genomic_DNA"/>
</dbReference>
<keyword evidence="4" id="KW-1185">Reference proteome</keyword>
<protein>
    <submittedName>
        <fullName evidence="3">Response regulator</fullName>
    </submittedName>
</protein>
<dbReference type="InterPro" id="IPR011006">
    <property type="entry name" value="CheY-like_superfamily"/>
</dbReference>
<evidence type="ECO:0000313" key="4">
    <source>
        <dbReference type="Proteomes" id="UP000197277"/>
    </source>
</evidence>
<dbReference type="GO" id="GO:0000160">
    <property type="term" value="P:phosphorelay signal transduction system"/>
    <property type="evidence" value="ECO:0007669"/>
    <property type="project" value="InterPro"/>
</dbReference>
<feature type="modified residue" description="4-aspartylphosphate" evidence="1">
    <location>
        <position position="64"/>
    </location>
</feature>
<organism evidence="3 4">
    <name type="scientific">Hymenobacter amundsenii</name>
    <dbReference type="NCBI Taxonomy" id="2006685"/>
    <lineage>
        <taxon>Bacteria</taxon>
        <taxon>Pseudomonadati</taxon>
        <taxon>Bacteroidota</taxon>
        <taxon>Cytophagia</taxon>
        <taxon>Cytophagales</taxon>
        <taxon>Hymenobacteraceae</taxon>
        <taxon>Hymenobacter</taxon>
    </lineage>
</organism>
<dbReference type="Proteomes" id="UP000197277">
    <property type="component" value="Unassembled WGS sequence"/>
</dbReference>
<dbReference type="OrthoDB" id="1524091at2"/>
<dbReference type="PROSITE" id="PS50110">
    <property type="entry name" value="RESPONSE_REGULATORY"/>
    <property type="match status" value="1"/>
</dbReference>
<feature type="domain" description="Response regulatory" evidence="2">
    <location>
        <begin position="6"/>
        <end position="133"/>
    </location>
</feature>
<dbReference type="PANTHER" id="PTHR44520">
    <property type="entry name" value="RESPONSE REGULATOR RCP1-RELATED"/>
    <property type="match status" value="1"/>
</dbReference>
<dbReference type="InterPro" id="IPR001789">
    <property type="entry name" value="Sig_transdc_resp-reg_receiver"/>
</dbReference>
<dbReference type="SUPFAM" id="SSF52172">
    <property type="entry name" value="CheY-like"/>
    <property type="match status" value="1"/>
</dbReference>
<comment type="caution">
    <text evidence="3">The sequence shown here is derived from an EMBL/GenBank/DDBJ whole genome shotgun (WGS) entry which is preliminary data.</text>
</comment>
<evidence type="ECO:0000256" key="1">
    <source>
        <dbReference type="PROSITE-ProRule" id="PRU00169"/>
    </source>
</evidence>
<dbReference type="PANTHER" id="PTHR44520:SF2">
    <property type="entry name" value="RESPONSE REGULATOR RCP1"/>
    <property type="match status" value="1"/>
</dbReference>
<evidence type="ECO:0000313" key="3">
    <source>
        <dbReference type="EMBL" id="OWP65083.1"/>
    </source>
</evidence>
<name>A0A246FQR7_9BACT</name>
<keyword evidence="1" id="KW-0597">Phosphoprotein</keyword>
<dbReference type="AlphaFoldDB" id="A0A246FQR7"/>
<gene>
    <name evidence="3" type="ORF">CDA63_01635</name>
</gene>